<reference evidence="1 2" key="1">
    <citation type="journal article" date="2019" name="Mol. Ecol. Resour.">
        <title>Chromosome-level genome assembly of Triplophysa tibetana, a fish adapted to the harsh high-altitude environment of the Tibetan Plateau.</title>
        <authorList>
            <person name="Yang X."/>
            <person name="Liu H."/>
            <person name="Ma Z."/>
            <person name="Zou Y."/>
            <person name="Zou M."/>
            <person name="Mao Y."/>
            <person name="Li X."/>
            <person name="Wang H."/>
            <person name="Chen T."/>
            <person name="Wang W."/>
            <person name="Yang R."/>
        </authorList>
    </citation>
    <scope>NUCLEOTIDE SEQUENCE [LARGE SCALE GENOMIC DNA]</scope>
    <source>
        <strain evidence="1">TTIB1903HZAU</strain>
        <tissue evidence="1">Muscle</tissue>
    </source>
</reference>
<dbReference type="Proteomes" id="UP000324632">
    <property type="component" value="Chromosome 19"/>
</dbReference>
<proteinExistence type="predicted"/>
<evidence type="ECO:0000313" key="1">
    <source>
        <dbReference type="EMBL" id="KAA0707966.1"/>
    </source>
</evidence>
<gene>
    <name evidence="1" type="ORF">E1301_Tti009556</name>
</gene>
<evidence type="ECO:0000313" key="2">
    <source>
        <dbReference type="Proteomes" id="UP000324632"/>
    </source>
</evidence>
<sequence>MTLPVQKDKSKIKVKCVDSNLDVHSNGAGASVRSRVIQQKHVTYVQNLPSGKHYKQELKRFSHYHVAPVITTLSAMAVTPKSCHTTFASEDVDGSCEADLTPAAEGTEIASDKLTRRPRALIDGTKTDNHDWPIGDRHRRAAEESYWAYSAPFREVTDNKHSDARTSVIFLSPASNMFSVCRQGAEVSRHKQCLCRECDA</sequence>
<dbReference type="AlphaFoldDB" id="A0A5A9NFW0"/>
<keyword evidence="2" id="KW-1185">Reference proteome</keyword>
<dbReference type="EMBL" id="SOYY01000019">
    <property type="protein sequence ID" value="KAA0707966.1"/>
    <property type="molecule type" value="Genomic_DNA"/>
</dbReference>
<protein>
    <submittedName>
        <fullName evidence="1">Uncharacterized protein</fullName>
    </submittedName>
</protein>
<comment type="caution">
    <text evidence="1">The sequence shown here is derived from an EMBL/GenBank/DDBJ whole genome shotgun (WGS) entry which is preliminary data.</text>
</comment>
<organism evidence="1 2">
    <name type="scientific">Triplophysa tibetana</name>
    <dbReference type="NCBI Taxonomy" id="1572043"/>
    <lineage>
        <taxon>Eukaryota</taxon>
        <taxon>Metazoa</taxon>
        <taxon>Chordata</taxon>
        <taxon>Craniata</taxon>
        <taxon>Vertebrata</taxon>
        <taxon>Euteleostomi</taxon>
        <taxon>Actinopterygii</taxon>
        <taxon>Neopterygii</taxon>
        <taxon>Teleostei</taxon>
        <taxon>Ostariophysi</taxon>
        <taxon>Cypriniformes</taxon>
        <taxon>Nemacheilidae</taxon>
        <taxon>Triplophysa</taxon>
    </lineage>
</organism>
<name>A0A5A9NFW0_9TELE</name>
<accession>A0A5A9NFW0</accession>